<keyword evidence="3" id="KW-1185">Reference proteome</keyword>
<feature type="compositionally biased region" description="Polar residues" evidence="1">
    <location>
        <begin position="11"/>
        <end position="26"/>
    </location>
</feature>
<gene>
    <name evidence="2" type="ORF">ACFSC2_22785</name>
</gene>
<accession>A0ABW4HK96</accession>
<dbReference type="EMBL" id="JBHUDZ010000018">
    <property type="protein sequence ID" value="MFD1605580.1"/>
    <property type="molecule type" value="Genomic_DNA"/>
</dbReference>
<dbReference type="Proteomes" id="UP001597138">
    <property type="component" value="Unassembled WGS sequence"/>
</dbReference>
<evidence type="ECO:0000313" key="3">
    <source>
        <dbReference type="Proteomes" id="UP001597138"/>
    </source>
</evidence>
<comment type="caution">
    <text evidence="2">The sequence shown here is derived from an EMBL/GenBank/DDBJ whole genome shotgun (WGS) entry which is preliminary data.</text>
</comment>
<feature type="compositionally biased region" description="Basic and acidic residues" evidence="1">
    <location>
        <begin position="1"/>
        <end position="10"/>
    </location>
</feature>
<feature type="region of interest" description="Disordered" evidence="1">
    <location>
        <begin position="1"/>
        <end position="42"/>
    </location>
</feature>
<evidence type="ECO:0000313" key="2">
    <source>
        <dbReference type="EMBL" id="MFD1605580.1"/>
    </source>
</evidence>
<feature type="compositionally biased region" description="Basic and acidic residues" evidence="1">
    <location>
        <begin position="27"/>
        <end position="42"/>
    </location>
</feature>
<reference evidence="3" key="1">
    <citation type="journal article" date="2019" name="Int. J. Syst. Evol. Microbiol.">
        <title>The Global Catalogue of Microorganisms (GCM) 10K type strain sequencing project: providing services to taxonomists for standard genome sequencing and annotation.</title>
        <authorList>
            <consortium name="The Broad Institute Genomics Platform"/>
            <consortium name="The Broad Institute Genome Sequencing Center for Infectious Disease"/>
            <person name="Wu L."/>
            <person name="Ma J."/>
        </authorList>
    </citation>
    <scope>NUCLEOTIDE SEQUENCE [LARGE SCALE GENOMIC DNA]</scope>
    <source>
        <strain evidence="3">CCUG 70865</strain>
    </source>
</reference>
<organism evidence="2 3">
    <name type="scientific">Flavobacterium artemisiae</name>
    <dbReference type="NCBI Taxonomy" id="2126556"/>
    <lineage>
        <taxon>Bacteria</taxon>
        <taxon>Pseudomonadati</taxon>
        <taxon>Bacteroidota</taxon>
        <taxon>Flavobacteriia</taxon>
        <taxon>Flavobacteriales</taxon>
        <taxon>Flavobacteriaceae</taxon>
        <taxon>Flavobacterium</taxon>
    </lineage>
</organism>
<evidence type="ECO:0000256" key="1">
    <source>
        <dbReference type="SAM" id="MobiDB-lite"/>
    </source>
</evidence>
<name>A0ABW4HK96_9FLAO</name>
<protein>
    <submittedName>
        <fullName evidence="2">Uncharacterized protein</fullName>
    </submittedName>
</protein>
<sequence>METSRKDSKSGMKNSGKTQKSNTGSRGKNDTAKSTDTRRAGH</sequence>
<proteinExistence type="predicted"/>
<dbReference type="RefSeq" id="WP_379813398.1">
    <property type="nucleotide sequence ID" value="NZ_JBHUDZ010000018.1"/>
</dbReference>